<protein>
    <submittedName>
        <fullName evidence="1">Uncharacterized protein</fullName>
    </submittedName>
</protein>
<organism evidence="1 2">
    <name type="scientific">Dorcoceras hygrometricum</name>
    <dbReference type="NCBI Taxonomy" id="472368"/>
    <lineage>
        <taxon>Eukaryota</taxon>
        <taxon>Viridiplantae</taxon>
        <taxon>Streptophyta</taxon>
        <taxon>Embryophyta</taxon>
        <taxon>Tracheophyta</taxon>
        <taxon>Spermatophyta</taxon>
        <taxon>Magnoliopsida</taxon>
        <taxon>eudicotyledons</taxon>
        <taxon>Gunneridae</taxon>
        <taxon>Pentapetalae</taxon>
        <taxon>asterids</taxon>
        <taxon>lamiids</taxon>
        <taxon>Lamiales</taxon>
        <taxon>Gesneriaceae</taxon>
        <taxon>Didymocarpoideae</taxon>
        <taxon>Trichosporeae</taxon>
        <taxon>Loxocarpinae</taxon>
        <taxon>Dorcoceras</taxon>
    </lineage>
</organism>
<sequence length="113" mass="12320">MGRFRVGPVGFVRKTWNRNRNLENQFRSGSGTGCSGPVQILGTKKMMNSNRICPAVGSQYIDSAVGLVFMESAVGLATETSRVKSAVRNQARAKLNQLKYNESAGTMTTSCKR</sequence>
<proteinExistence type="predicted"/>
<evidence type="ECO:0000313" key="1">
    <source>
        <dbReference type="EMBL" id="KZV24022.1"/>
    </source>
</evidence>
<dbReference type="AlphaFoldDB" id="A0A2Z7AXR0"/>
<gene>
    <name evidence="1" type="ORF">F511_08983</name>
</gene>
<keyword evidence="2" id="KW-1185">Reference proteome</keyword>
<name>A0A2Z7AXR0_9LAMI</name>
<accession>A0A2Z7AXR0</accession>
<dbReference type="Proteomes" id="UP000250235">
    <property type="component" value="Unassembled WGS sequence"/>
</dbReference>
<reference evidence="1 2" key="1">
    <citation type="journal article" date="2015" name="Proc. Natl. Acad. Sci. U.S.A.">
        <title>The resurrection genome of Boea hygrometrica: A blueprint for survival of dehydration.</title>
        <authorList>
            <person name="Xiao L."/>
            <person name="Yang G."/>
            <person name="Zhang L."/>
            <person name="Yang X."/>
            <person name="Zhao S."/>
            <person name="Ji Z."/>
            <person name="Zhou Q."/>
            <person name="Hu M."/>
            <person name="Wang Y."/>
            <person name="Chen M."/>
            <person name="Xu Y."/>
            <person name="Jin H."/>
            <person name="Xiao X."/>
            <person name="Hu G."/>
            <person name="Bao F."/>
            <person name="Hu Y."/>
            <person name="Wan P."/>
            <person name="Li L."/>
            <person name="Deng X."/>
            <person name="Kuang T."/>
            <person name="Xiang C."/>
            <person name="Zhu J.K."/>
            <person name="Oliver M.J."/>
            <person name="He Y."/>
        </authorList>
    </citation>
    <scope>NUCLEOTIDE SEQUENCE [LARGE SCALE GENOMIC DNA]</scope>
    <source>
        <strain evidence="2">cv. XS01</strain>
    </source>
</reference>
<evidence type="ECO:0000313" key="2">
    <source>
        <dbReference type="Proteomes" id="UP000250235"/>
    </source>
</evidence>
<dbReference type="EMBL" id="KV013071">
    <property type="protein sequence ID" value="KZV24022.1"/>
    <property type="molecule type" value="Genomic_DNA"/>
</dbReference>